<evidence type="ECO:0000313" key="2">
    <source>
        <dbReference type="Proteomes" id="UP001212841"/>
    </source>
</evidence>
<evidence type="ECO:0000313" key="1">
    <source>
        <dbReference type="EMBL" id="KAJ3057483.1"/>
    </source>
</evidence>
<sequence>AEEELIEDLERLAGLVRQIVGQDTFARELFDMEEFQIGYDDDEHYEKRALLNPGGGGGVGSSGFSYGGGSMEEEVEMSVLVDSLSSAVPDDVVRGVRAGSLGGLVSEERGGTPEVVVSVTPATL</sequence>
<dbReference type="EMBL" id="JADGJD010000002">
    <property type="protein sequence ID" value="KAJ3057483.1"/>
    <property type="molecule type" value="Genomic_DNA"/>
</dbReference>
<proteinExistence type="predicted"/>
<protein>
    <submittedName>
        <fullName evidence="1">Uncharacterized protein</fullName>
    </submittedName>
</protein>
<gene>
    <name evidence="1" type="ORF">HK097_004003</name>
</gene>
<dbReference type="AlphaFoldDB" id="A0AAD5SNG8"/>
<dbReference type="Proteomes" id="UP001212841">
    <property type="component" value="Unassembled WGS sequence"/>
</dbReference>
<name>A0AAD5SNG8_9FUNG</name>
<keyword evidence="2" id="KW-1185">Reference proteome</keyword>
<comment type="caution">
    <text evidence="1">The sequence shown here is derived from an EMBL/GenBank/DDBJ whole genome shotgun (WGS) entry which is preliminary data.</text>
</comment>
<feature type="non-terminal residue" evidence="1">
    <location>
        <position position="1"/>
    </location>
</feature>
<reference evidence="1" key="1">
    <citation type="submission" date="2020-05" db="EMBL/GenBank/DDBJ databases">
        <title>Phylogenomic resolution of chytrid fungi.</title>
        <authorList>
            <person name="Stajich J.E."/>
            <person name="Amses K."/>
            <person name="Simmons R."/>
            <person name="Seto K."/>
            <person name="Myers J."/>
            <person name="Bonds A."/>
            <person name="Quandt C.A."/>
            <person name="Barry K."/>
            <person name="Liu P."/>
            <person name="Grigoriev I."/>
            <person name="Longcore J.E."/>
            <person name="James T.Y."/>
        </authorList>
    </citation>
    <scope>NUCLEOTIDE SEQUENCE</scope>
    <source>
        <strain evidence="1">JEL0318</strain>
    </source>
</reference>
<organism evidence="1 2">
    <name type="scientific">Rhizophlyctis rosea</name>
    <dbReference type="NCBI Taxonomy" id="64517"/>
    <lineage>
        <taxon>Eukaryota</taxon>
        <taxon>Fungi</taxon>
        <taxon>Fungi incertae sedis</taxon>
        <taxon>Chytridiomycota</taxon>
        <taxon>Chytridiomycota incertae sedis</taxon>
        <taxon>Chytridiomycetes</taxon>
        <taxon>Rhizophlyctidales</taxon>
        <taxon>Rhizophlyctidaceae</taxon>
        <taxon>Rhizophlyctis</taxon>
    </lineage>
</organism>
<accession>A0AAD5SNG8</accession>